<sequence>MLFAARDVYQLYLHTLATAITGANQSSAGKHTQDCPGGGSATVTLKDSDNSRSITRGGSAMIEFANCRQFGTLEGQALESINGGMTFAMNKVEGIIGSGGDFAVAADVTASALTFATNTGIGSIDGTMSLTGKHTSNGIESAVAKTSSVTVKRTVNGRTDSITLVDWFERDDYSAQTNTDTVSVDGKLNVTSPDGDASLLVSTPTPVVVTKGNSLDSGNLTIATTVDAVNAAFAGNSNVTLAVDAGKMGTPTAVVPTSIDEMNALLKS</sequence>
<keyword evidence="3" id="KW-1185">Reference proteome</keyword>
<gene>
    <name evidence="2" type="ORF">AWB67_00624</name>
</gene>
<dbReference type="Proteomes" id="UP000054925">
    <property type="component" value="Unassembled WGS sequence"/>
</dbReference>
<evidence type="ECO:0000313" key="2">
    <source>
        <dbReference type="EMBL" id="SAL19221.1"/>
    </source>
</evidence>
<reference evidence="2" key="1">
    <citation type="submission" date="2016-01" db="EMBL/GenBank/DDBJ databases">
        <authorList>
            <person name="Peeters C."/>
        </authorList>
    </citation>
    <scope>NUCLEOTIDE SEQUENCE [LARGE SCALE GENOMIC DNA]</scope>
    <source>
        <strain evidence="2">LMG 22937</strain>
    </source>
</reference>
<organism evidence="2 3">
    <name type="scientific">Caballeronia terrestris</name>
    <dbReference type="NCBI Taxonomy" id="1226301"/>
    <lineage>
        <taxon>Bacteria</taxon>
        <taxon>Pseudomonadati</taxon>
        <taxon>Pseudomonadota</taxon>
        <taxon>Betaproteobacteria</taxon>
        <taxon>Burkholderiales</taxon>
        <taxon>Burkholderiaceae</taxon>
        <taxon>Caballeronia</taxon>
    </lineage>
</organism>
<proteinExistence type="predicted"/>
<protein>
    <submittedName>
        <fullName evidence="2">Uncharacterized protein</fullName>
    </submittedName>
</protein>
<comment type="caution">
    <text evidence="2">The sequence shown here is derived from an EMBL/GenBank/DDBJ whole genome shotgun (WGS) entry which is preliminary data.</text>
</comment>
<evidence type="ECO:0000313" key="3">
    <source>
        <dbReference type="Proteomes" id="UP000054925"/>
    </source>
</evidence>
<feature type="region of interest" description="Disordered" evidence="1">
    <location>
        <begin position="26"/>
        <end position="49"/>
    </location>
</feature>
<evidence type="ECO:0000256" key="1">
    <source>
        <dbReference type="SAM" id="MobiDB-lite"/>
    </source>
</evidence>
<accession>A0A158FHQ5</accession>
<dbReference type="EMBL" id="FCOL02000002">
    <property type="protein sequence ID" value="SAL19221.1"/>
    <property type="molecule type" value="Genomic_DNA"/>
</dbReference>
<name>A0A158FHQ5_9BURK</name>
<dbReference type="AlphaFoldDB" id="A0A158FHQ5"/>